<dbReference type="Gene3D" id="3.40.720.10">
    <property type="entry name" value="Alkaline Phosphatase, subunit A"/>
    <property type="match status" value="1"/>
</dbReference>
<dbReference type="PANTHER" id="PTHR47371:SF3">
    <property type="entry name" value="PHOSPHOGLYCEROL TRANSFERASE I"/>
    <property type="match status" value="1"/>
</dbReference>
<dbReference type="Pfam" id="PF11893">
    <property type="entry name" value="DUF3413"/>
    <property type="match status" value="1"/>
</dbReference>
<keyword evidence="4 6" id="KW-1133">Transmembrane helix</keyword>
<keyword evidence="5 6" id="KW-0472">Membrane</keyword>
<name>A0ABS7E876_9GAMM</name>
<dbReference type="EMBL" id="JAHZST010000018">
    <property type="protein sequence ID" value="MBW8185887.1"/>
    <property type="molecule type" value="Genomic_DNA"/>
</dbReference>
<organism evidence="9 10">
    <name type="scientific">Shewanella nanhaiensis</name>
    <dbReference type="NCBI Taxonomy" id="2864872"/>
    <lineage>
        <taxon>Bacteria</taxon>
        <taxon>Pseudomonadati</taxon>
        <taxon>Pseudomonadota</taxon>
        <taxon>Gammaproteobacteria</taxon>
        <taxon>Alteromonadales</taxon>
        <taxon>Shewanellaceae</taxon>
        <taxon>Shewanella</taxon>
    </lineage>
</organism>
<keyword evidence="2" id="KW-1003">Cell membrane</keyword>
<gene>
    <name evidence="9" type="ORF">K0625_19790</name>
</gene>
<dbReference type="InterPro" id="IPR000917">
    <property type="entry name" value="Sulfatase_N"/>
</dbReference>
<sequence>MVERKKEMGRDRVSRLISWGHWFAFFNGFLAMIVGFRYLDTVGYPESWLGWGYLAISTIGHFSFLSFIVYLVLVFPVTLLLPYSKILRGYAASIATLSLCILLYDTIIYDDYGLHLSPFVFDLAWADLNALLRGTSYIVTPIGIIVLELTAANFLWKRIEKIHKVKCGNKVVAFVGLCFVSSHLIHIWADAASVTDITRLDDAYPLSYPATARSFMESHGIDGDKNNKRHSDLRSNISYPITPMQCVNEEPKSNILLITVDSLRADMLDESTMPFLSQYAKENQDFHQHLSGGTQFSSGMFSIMYGLQGSYMNDGTLDHTEPLLTQELNRQGYQTAVFATDDLVFKPSAIFKGLQQHITPVDNSHAMADKGSLASFEKWRTQTSSPWFGLVNLRSPESYDTPIGFLGIETVRPKKTLTSAERVLFNQYRQSLNFIDNELKKVIQALPQETLVIITGVSGKLFTSNPNEARSNMSPDNVHVPLIIHWPGKVPPKDIKYRTSHYGIAPTLLSQVLGCTNAPTDYSAGRSLLQPDSESWVYVGDNLIFGIYQNSEITVIDRHGKYRIYDENYERRLRKKMSAPELIEVMREGRRLYNH</sequence>
<proteinExistence type="predicted"/>
<dbReference type="InterPro" id="IPR024588">
    <property type="entry name" value="YejM_N"/>
</dbReference>
<evidence type="ECO:0000256" key="4">
    <source>
        <dbReference type="ARBA" id="ARBA00022989"/>
    </source>
</evidence>
<evidence type="ECO:0000256" key="1">
    <source>
        <dbReference type="ARBA" id="ARBA00004651"/>
    </source>
</evidence>
<dbReference type="InterPro" id="IPR050448">
    <property type="entry name" value="OpgB/LTA_synthase_biosynth"/>
</dbReference>
<keyword evidence="10" id="KW-1185">Reference proteome</keyword>
<comment type="subcellular location">
    <subcellularLocation>
        <location evidence="1">Cell membrane</location>
        <topology evidence="1">Multi-pass membrane protein</topology>
    </subcellularLocation>
</comment>
<evidence type="ECO:0000313" key="10">
    <source>
        <dbReference type="Proteomes" id="UP001195963"/>
    </source>
</evidence>
<feature type="transmembrane region" description="Helical" evidence="6">
    <location>
        <begin position="137"/>
        <end position="156"/>
    </location>
</feature>
<dbReference type="InterPro" id="IPR017850">
    <property type="entry name" value="Alkaline_phosphatase_core_sf"/>
</dbReference>
<evidence type="ECO:0000256" key="5">
    <source>
        <dbReference type="ARBA" id="ARBA00023136"/>
    </source>
</evidence>
<dbReference type="SUPFAM" id="SSF53649">
    <property type="entry name" value="Alkaline phosphatase-like"/>
    <property type="match status" value="1"/>
</dbReference>
<dbReference type="Proteomes" id="UP001195963">
    <property type="component" value="Unassembled WGS sequence"/>
</dbReference>
<evidence type="ECO:0000256" key="3">
    <source>
        <dbReference type="ARBA" id="ARBA00022692"/>
    </source>
</evidence>
<feature type="domain" description="Sulfatase N-terminal" evidence="7">
    <location>
        <begin position="253"/>
        <end position="511"/>
    </location>
</feature>
<evidence type="ECO:0000313" key="9">
    <source>
        <dbReference type="EMBL" id="MBW8185887.1"/>
    </source>
</evidence>
<evidence type="ECO:0000259" key="8">
    <source>
        <dbReference type="Pfam" id="PF11893"/>
    </source>
</evidence>
<feature type="transmembrane region" description="Helical" evidence="6">
    <location>
        <begin position="168"/>
        <end position="189"/>
    </location>
</feature>
<evidence type="ECO:0000259" key="7">
    <source>
        <dbReference type="Pfam" id="PF00884"/>
    </source>
</evidence>
<dbReference type="RefSeq" id="WP_220111248.1">
    <property type="nucleotide sequence ID" value="NZ_JAHZST010000018.1"/>
</dbReference>
<feature type="transmembrane region" description="Helical" evidence="6">
    <location>
        <begin position="87"/>
        <end position="109"/>
    </location>
</feature>
<evidence type="ECO:0000256" key="2">
    <source>
        <dbReference type="ARBA" id="ARBA00022475"/>
    </source>
</evidence>
<reference evidence="9 10" key="1">
    <citation type="submission" date="2021-07" db="EMBL/GenBank/DDBJ databases">
        <title>Shewanella sp. nov, isolated from SCS.</title>
        <authorList>
            <person name="Cao W.R."/>
        </authorList>
    </citation>
    <scope>NUCLEOTIDE SEQUENCE [LARGE SCALE GENOMIC DNA]</scope>
    <source>
        <strain evidence="9 10">NR704-98</strain>
    </source>
</reference>
<accession>A0ABS7E876</accession>
<dbReference type="InterPro" id="IPR012159">
    <property type="entry name" value="YejM-like"/>
</dbReference>
<keyword evidence="3 6" id="KW-0812">Transmembrane</keyword>
<dbReference type="Pfam" id="PF00884">
    <property type="entry name" value="Sulfatase"/>
    <property type="match status" value="1"/>
</dbReference>
<comment type="caution">
    <text evidence="9">The sequence shown here is derived from an EMBL/GenBank/DDBJ whole genome shotgun (WGS) entry which is preliminary data.</text>
</comment>
<evidence type="ECO:0000256" key="6">
    <source>
        <dbReference type="SAM" id="Phobius"/>
    </source>
</evidence>
<feature type="domain" description="Inner membrane protein YejM N-terminal" evidence="8">
    <location>
        <begin position="8"/>
        <end position="246"/>
    </location>
</feature>
<feature type="transmembrane region" description="Helical" evidence="6">
    <location>
        <begin position="51"/>
        <end position="75"/>
    </location>
</feature>
<feature type="transmembrane region" description="Helical" evidence="6">
    <location>
        <begin position="21"/>
        <end position="39"/>
    </location>
</feature>
<dbReference type="PANTHER" id="PTHR47371">
    <property type="entry name" value="LIPOTEICHOIC ACID SYNTHASE"/>
    <property type="match status" value="1"/>
</dbReference>
<protein>
    <submittedName>
        <fullName evidence="9">DUF3413 domain-containing protein</fullName>
    </submittedName>
</protein>
<dbReference type="PIRSF" id="PIRSF004950">
    <property type="entry name" value="Mmb_sulf_HI0842"/>
    <property type="match status" value="1"/>
</dbReference>